<dbReference type="PANTHER" id="PTHR11629:SF63">
    <property type="entry name" value="V-TYPE PROTON ATPASE SUBUNIT A"/>
    <property type="match status" value="1"/>
</dbReference>
<dbReference type="STRING" id="1555241.A0A4P9X219"/>
<evidence type="ECO:0000256" key="8">
    <source>
        <dbReference type="ARBA" id="ARBA00023136"/>
    </source>
</evidence>
<dbReference type="GO" id="GO:0000329">
    <property type="term" value="C:fungal-type vacuole membrane"/>
    <property type="evidence" value="ECO:0007669"/>
    <property type="project" value="TreeGrafter"/>
</dbReference>
<feature type="transmembrane region" description="Helical" evidence="9">
    <location>
        <begin position="764"/>
        <end position="784"/>
    </location>
</feature>
<proteinExistence type="inferred from homology"/>
<dbReference type="InterPro" id="IPR002490">
    <property type="entry name" value="V-ATPase_116kDa_su"/>
</dbReference>
<keyword evidence="4 9" id="KW-0812">Transmembrane</keyword>
<dbReference type="OrthoDB" id="10264220at2759"/>
<evidence type="ECO:0000256" key="1">
    <source>
        <dbReference type="ARBA" id="ARBA00004141"/>
    </source>
</evidence>
<evidence type="ECO:0000313" key="10">
    <source>
        <dbReference type="EMBL" id="RKO99255.1"/>
    </source>
</evidence>
<dbReference type="Proteomes" id="UP000274922">
    <property type="component" value="Unassembled WGS sequence"/>
</dbReference>
<dbReference type="EMBL" id="ML014303">
    <property type="protein sequence ID" value="RKO99255.1"/>
    <property type="molecule type" value="Genomic_DNA"/>
</dbReference>
<feature type="transmembrane region" description="Helical" evidence="9">
    <location>
        <begin position="430"/>
        <end position="453"/>
    </location>
</feature>
<comment type="subcellular location">
    <subcellularLocation>
        <location evidence="1">Membrane</location>
        <topology evidence="1">Multi-pass membrane protein</topology>
    </subcellularLocation>
</comment>
<keyword evidence="11" id="KW-1185">Reference proteome</keyword>
<evidence type="ECO:0000256" key="4">
    <source>
        <dbReference type="ARBA" id="ARBA00022692"/>
    </source>
</evidence>
<keyword evidence="6 9" id="KW-1133">Transmembrane helix</keyword>
<evidence type="ECO:0000313" key="11">
    <source>
        <dbReference type="Proteomes" id="UP000274922"/>
    </source>
</evidence>
<accession>A0A4P9X219</accession>
<name>A0A4P9X219_9FUNG</name>
<protein>
    <recommendedName>
        <fullName evidence="9">V-type proton ATPase subunit a</fullName>
    </recommendedName>
</protein>
<feature type="transmembrane region" description="Helical" evidence="9">
    <location>
        <begin position="583"/>
        <end position="606"/>
    </location>
</feature>
<dbReference type="GO" id="GO:0007035">
    <property type="term" value="P:vacuolar acidification"/>
    <property type="evidence" value="ECO:0007669"/>
    <property type="project" value="TreeGrafter"/>
</dbReference>
<evidence type="ECO:0000256" key="3">
    <source>
        <dbReference type="ARBA" id="ARBA00022448"/>
    </source>
</evidence>
<dbReference type="AlphaFoldDB" id="A0A4P9X219"/>
<sequence length="859" mass="96969">MSSLFRSEEMVQFQMYIPSEIAPACVAEFGELGCVEFCDLNADVNAFQRTFVKEIRRLDEVERKMRFLRAQIAKEHLPIKEYDAGIDGALYAQVRTQQSVDDLEARVSESDGWLRQMNASYETLNKRFIELTELQYVLRETATFFDAAGRRDPFPDQHEDAGLLNNAALIDVGDVEHRGGGGEVLAAHGTGIGSLNLEFVSGTIDRRRMALFETILFRALRGNLYMNFVELSETIQDPETDEPVAKNVFIIFANGRELINKIRKISESLGATLYPVSEDGTKRRDDMMEVQSRLIDLTHVLQSTRETRLVELAKIAELLDMWQQTVRKEKAIYDTMNLFHADANRKAMIAEGWTPLVAYHGLQMALADVARRTQYPVQPLLHELRTRRTPPTFHRLNKFTNAFQEIVDAYGIATYQEVNPGLFATITFPFLFAVMFGDFGHGIIASLAAGWLCRNEGWLAKKKWGEDWNMIFSGRYIVLLMGLFSIYTGLIYNDIFSKPMNLFGTGWSWVQANHGNSEMWVGEKHWTYIIGVDPAWHSAENKLLFMNSYKMKMSVIMGIVHMTFGICLQIWNHKRFNNQISIWVEFLPQIIFLQSIFGYLSLLIIYKWSVNWTDPGQAPGLLNTLIYMILSPGNVDESMQLYPGQAAIQTLLLLIALVCVPVMLFGKPYYLYKEHNKHREAGYANLVGERPSLDGPGAGPGAGEADDVMLTTAPSADAGAGAGGEHGGEHGEGFDFGEIMIHQMIHTIEFVLGCVSNTASYLRLWALSLAHAQLSEVLWSMILGNVFTMEGGSTPIALVCGFAVWFTLTVFILLLMEGLSAFLHALRLHWVEFMNKFYGGTGKRFEPFAFSRVLSDEEM</sequence>
<feature type="transmembrane region" description="Helical" evidence="9">
    <location>
        <begin position="553"/>
        <end position="571"/>
    </location>
</feature>
<gene>
    <name evidence="10" type="ORF">CXG81DRAFT_27972</name>
</gene>
<reference evidence="11" key="1">
    <citation type="journal article" date="2018" name="Nat. Microbiol.">
        <title>Leveraging single-cell genomics to expand the fungal tree of life.</title>
        <authorList>
            <person name="Ahrendt S.R."/>
            <person name="Quandt C.A."/>
            <person name="Ciobanu D."/>
            <person name="Clum A."/>
            <person name="Salamov A."/>
            <person name="Andreopoulos B."/>
            <person name="Cheng J.F."/>
            <person name="Woyke T."/>
            <person name="Pelin A."/>
            <person name="Henrissat B."/>
            <person name="Reynolds N.K."/>
            <person name="Benny G.L."/>
            <person name="Smith M.E."/>
            <person name="James T.Y."/>
            <person name="Grigoriev I.V."/>
        </authorList>
    </citation>
    <scope>NUCLEOTIDE SEQUENCE [LARGE SCALE GENOMIC DNA]</scope>
    <source>
        <strain evidence="11">ATCC 52028</strain>
    </source>
</reference>
<keyword evidence="5 9" id="KW-0375">Hydrogen ion transport</keyword>
<dbReference type="GO" id="GO:0000220">
    <property type="term" value="C:vacuolar proton-transporting V-type ATPase, V0 domain"/>
    <property type="evidence" value="ECO:0007669"/>
    <property type="project" value="InterPro"/>
</dbReference>
<evidence type="ECO:0000256" key="2">
    <source>
        <dbReference type="ARBA" id="ARBA00009904"/>
    </source>
</evidence>
<comment type="similarity">
    <text evidence="2 9">Belongs to the V-ATPase 116 kDa subunit family.</text>
</comment>
<dbReference type="Pfam" id="PF01496">
    <property type="entry name" value="V_ATPase_I"/>
    <property type="match status" value="1"/>
</dbReference>
<evidence type="ECO:0000256" key="7">
    <source>
        <dbReference type="ARBA" id="ARBA00023065"/>
    </source>
</evidence>
<dbReference type="PIRSF" id="PIRSF001293">
    <property type="entry name" value="ATP6V0A1"/>
    <property type="match status" value="1"/>
</dbReference>
<dbReference type="PANTHER" id="PTHR11629">
    <property type="entry name" value="VACUOLAR PROTON ATPASES"/>
    <property type="match status" value="1"/>
</dbReference>
<organism evidence="10 11">
    <name type="scientific">Caulochytrium protostelioides</name>
    <dbReference type="NCBI Taxonomy" id="1555241"/>
    <lineage>
        <taxon>Eukaryota</taxon>
        <taxon>Fungi</taxon>
        <taxon>Fungi incertae sedis</taxon>
        <taxon>Chytridiomycota</taxon>
        <taxon>Chytridiomycota incertae sedis</taxon>
        <taxon>Chytridiomycetes</taxon>
        <taxon>Caulochytriales</taxon>
        <taxon>Caulochytriaceae</taxon>
        <taxon>Caulochytrium</taxon>
    </lineage>
</organism>
<feature type="transmembrane region" description="Helical" evidence="9">
    <location>
        <begin position="474"/>
        <end position="492"/>
    </location>
</feature>
<keyword evidence="7 9" id="KW-0406">Ion transport</keyword>
<evidence type="ECO:0000256" key="9">
    <source>
        <dbReference type="RuleBase" id="RU361189"/>
    </source>
</evidence>
<dbReference type="GO" id="GO:0051117">
    <property type="term" value="F:ATPase binding"/>
    <property type="evidence" value="ECO:0007669"/>
    <property type="project" value="TreeGrafter"/>
</dbReference>
<keyword evidence="3 9" id="KW-0813">Transport</keyword>
<comment type="function">
    <text evidence="9">Essential component of the vacuolar proton pump (V-ATPase), a multimeric enzyme that catalyzes the translocation of protons across the membranes. Required for assembly and activity of the V-ATPase.</text>
</comment>
<evidence type="ECO:0000256" key="6">
    <source>
        <dbReference type="ARBA" id="ARBA00022989"/>
    </source>
</evidence>
<keyword evidence="8 9" id="KW-0472">Membrane</keyword>
<feature type="transmembrane region" description="Helical" evidence="9">
    <location>
        <begin position="646"/>
        <end position="666"/>
    </location>
</feature>
<dbReference type="InterPro" id="IPR026028">
    <property type="entry name" value="V-type_ATPase_116kDa_su_euka"/>
</dbReference>
<dbReference type="GO" id="GO:0046961">
    <property type="term" value="F:proton-transporting ATPase activity, rotational mechanism"/>
    <property type="evidence" value="ECO:0007669"/>
    <property type="project" value="InterPro"/>
</dbReference>
<evidence type="ECO:0000256" key="5">
    <source>
        <dbReference type="ARBA" id="ARBA00022781"/>
    </source>
</evidence>
<feature type="transmembrane region" description="Helical" evidence="9">
    <location>
        <begin position="796"/>
        <end position="826"/>
    </location>
</feature>